<accession>A0A1E5L902</accession>
<dbReference type="Proteomes" id="UP000095255">
    <property type="component" value="Unassembled WGS sequence"/>
</dbReference>
<dbReference type="PANTHER" id="PTHR43155">
    <property type="entry name" value="CYCLIC DI-GMP PHOSPHODIESTERASE PA4108-RELATED"/>
    <property type="match status" value="1"/>
</dbReference>
<evidence type="ECO:0000259" key="1">
    <source>
        <dbReference type="PROSITE" id="PS51831"/>
    </source>
</evidence>
<protein>
    <submittedName>
        <fullName evidence="3">Uncharacterized protein</fullName>
    </submittedName>
</protein>
<dbReference type="Pfam" id="PF13487">
    <property type="entry name" value="HD_5"/>
    <property type="match status" value="1"/>
</dbReference>
<feature type="domain" description="HD" evidence="1">
    <location>
        <begin position="152"/>
        <end position="275"/>
    </location>
</feature>
<evidence type="ECO:0000313" key="3">
    <source>
        <dbReference type="EMBL" id="OEH86469.1"/>
    </source>
</evidence>
<organism evidence="3 4">
    <name type="scientific">Desulfuribacillus stibiiarsenatis</name>
    <dbReference type="NCBI Taxonomy" id="1390249"/>
    <lineage>
        <taxon>Bacteria</taxon>
        <taxon>Bacillati</taxon>
        <taxon>Bacillota</taxon>
        <taxon>Desulfuribacillia</taxon>
        <taxon>Desulfuribacillales</taxon>
        <taxon>Desulfuribacillaceae</taxon>
        <taxon>Desulfuribacillus</taxon>
    </lineage>
</organism>
<dbReference type="SUPFAM" id="SSF109604">
    <property type="entry name" value="HD-domain/PDEase-like"/>
    <property type="match status" value="1"/>
</dbReference>
<name>A0A1E5L902_9FIRM</name>
<dbReference type="InterPro" id="IPR037522">
    <property type="entry name" value="HD_GYP_dom"/>
</dbReference>
<dbReference type="CDD" id="cd00077">
    <property type="entry name" value="HDc"/>
    <property type="match status" value="1"/>
</dbReference>
<sequence>MSEIKVDIKVDQLKPGLQLAENVTSPMGGVILYKGSRTEDYHKELLQAFTIETVKVIEEKKSQTPLKVPEKKASDKIPSTTATVKNPLQIEMEKNYNQAVSVIKNIMLQVEYTKKVPLLEIRTAIKPLLEQVCEQPKISLVMNQLRAAGEYTYKHSIGVGIISTVIARFLNYKDNELMQIGLAGTLHDIGKAKISNDILMKKGPLNHDQYNEIKKHPIYSYEILEKVTGINQGVVLAALEHHEREDGKGYPYGRKGFETHPYSKIVAVADIFHAMTSNREYKEADNIYHVLKQISEDAFGKLDPNVVTKFVSGLMDYCIGKTVILSNEMVGEIILINNSAPLKPLVKVENNFIDLSRRSDVHITHLSIEL</sequence>
<dbReference type="SMART" id="SM00471">
    <property type="entry name" value="HDc"/>
    <property type="match status" value="1"/>
</dbReference>
<evidence type="ECO:0000259" key="2">
    <source>
        <dbReference type="PROSITE" id="PS51832"/>
    </source>
</evidence>
<evidence type="ECO:0000313" key="4">
    <source>
        <dbReference type="Proteomes" id="UP000095255"/>
    </source>
</evidence>
<reference evidence="3 4" key="1">
    <citation type="submission" date="2016-09" db="EMBL/GenBank/DDBJ databases">
        <title>Desulfuribacillus arsenicus sp. nov., an obligately anaerobic, dissimilatory arsenic- and antimonate-reducing bacterium isolated from anoxic sediments.</title>
        <authorList>
            <person name="Abin C.A."/>
            <person name="Hollibaugh J.T."/>
        </authorList>
    </citation>
    <scope>NUCLEOTIDE SEQUENCE [LARGE SCALE GENOMIC DNA]</scope>
    <source>
        <strain evidence="3 4">MLFW-2</strain>
    </source>
</reference>
<dbReference type="PANTHER" id="PTHR43155:SF2">
    <property type="entry name" value="CYCLIC DI-GMP PHOSPHODIESTERASE PA4108"/>
    <property type="match status" value="1"/>
</dbReference>
<feature type="domain" description="HD-GYP" evidence="2">
    <location>
        <begin position="130"/>
        <end position="326"/>
    </location>
</feature>
<keyword evidence="4" id="KW-1185">Reference proteome</keyword>
<gene>
    <name evidence="3" type="ORF">BHU72_12705</name>
</gene>
<dbReference type="InterPro" id="IPR006674">
    <property type="entry name" value="HD_domain"/>
</dbReference>
<dbReference type="AlphaFoldDB" id="A0A1E5L902"/>
<dbReference type="PROSITE" id="PS51831">
    <property type="entry name" value="HD"/>
    <property type="match status" value="1"/>
</dbReference>
<dbReference type="PROSITE" id="PS51832">
    <property type="entry name" value="HD_GYP"/>
    <property type="match status" value="1"/>
</dbReference>
<dbReference type="STRING" id="1390249.BHU72_12705"/>
<proteinExistence type="predicted"/>
<comment type="caution">
    <text evidence="3">The sequence shown here is derived from an EMBL/GenBank/DDBJ whole genome shotgun (WGS) entry which is preliminary data.</text>
</comment>
<dbReference type="RefSeq" id="WP_069701064.1">
    <property type="nucleotide sequence ID" value="NZ_MJAT01000003.1"/>
</dbReference>
<dbReference type="InterPro" id="IPR003607">
    <property type="entry name" value="HD/PDEase_dom"/>
</dbReference>
<dbReference type="OrthoDB" id="9759601at2"/>
<dbReference type="Gene3D" id="1.10.3210.10">
    <property type="entry name" value="Hypothetical protein af1432"/>
    <property type="match status" value="1"/>
</dbReference>
<dbReference type="EMBL" id="MJAT01000003">
    <property type="protein sequence ID" value="OEH86469.1"/>
    <property type="molecule type" value="Genomic_DNA"/>
</dbReference>